<name>A0A430KU70_9GAMM</name>
<keyword evidence="2" id="KW-0732">Signal</keyword>
<accession>A0A430KU70</accession>
<reference evidence="3 4" key="1">
    <citation type="submission" date="2018-11" db="EMBL/GenBank/DDBJ databases">
        <title>The draft genome sequence of Amphritea opalescens ANRC-JH13T.</title>
        <authorList>
            <person name="Fang Z."/>
            <person name="Zhang Y."/>
            <person name="Han X."/>
        </authorList>
    </citation>
    <scope>NUCLEOTIDE SEQUENCE [LARGE SCALE GENOMIC DNA]</scope>
    <source>
        <strain evidence="3 4">ANRC-JH13</strain>
    </source>
</reference>
<dbReference type="AlphaFoldDB" id="A0A430KU70"/>
<keyword evidence="4" id="KW-1185">Reference proteome</keyword>
<evidence type="ECO:0000256" key="2">
    <source>
        <dbReference type="SAM" id="SignalP"/>
    </source>
</evidence>
<dbReference type="Proteomes" id="UP000283087">
    <property type="component" value="Unassembled WGS sequence"/>
</dbReference>
<evidence type="ECO:0000313" key="3">
    <source>
        <dbReference type="EMBL" id="RTE66998.1"/>
    </source>
</evidence>
<evidence type="ECO:0000313" key="4">
    <source>
        <dbReference type="Proteomes" id="UP000283087"/>
    </source>
</evidence>
<dbReference type="EMBL" id="RQXW01000003">
    <property type="protein sequence ID" value="RTE66998.1"/>
    <property type="molecule type" value="Genomic_DNA"/>
</dbReference>
<dbReference type="RefSeq" id="WP_126157583.1">
    <property type="nucleotide sequence ID" value="NZ_RQXW01000003.1"/>
</dbReference>
<comment type="caution">
    <text evidence="3">The sequence shown here is derived from an EMBL/GenBank/DDBJ whole genome shotgun (WGS) entry which is preliminary data.</text>
</comment>
<organism evidence="3 4">
    <name type="scientific">Amphritea opalescens</name>
    <dbReference type="NCBI Taxonomy" id="2490544"/>
    <lineage>
        <taxon>Bacteria</taxon>
        <taxon>Pseudomonadati</taxon>
        <taxon>Pseudomonadota</taxon>
        <taxon>Gammaproteobacteria</taxon>
        <taxon>Oceanospirillales</taxon>
        <taxon>Oceanospirillaceae</taxon>
        <taxon>Amphritea</taxon>
    </lineage>
</organism>
<protein>
    <submittedName>
        <fullName evidence="3">Uncharacterized protein</fullName>
    </submittedName>
</protein>
<evidence type="ECO:0000256" key="1">
    <source>
        <dbReference type="SAM" id="MobiDB-lite"/>
    </source>
</evidence>
<feature type="compositionally biased region" description="Basic and acidic residues" evidence="1">
    <location>
        <begin position="41"/>
        <end position="51"/>
    </location>
</feature>
<sequence>MKRLSFGLSSILLLVVVGAHGADDKHPPPGHKAQHQPPPKMSEEERRREATREAIRRAVRGGSHDTVRVEKRYQSVSHEHIGQYVGSWVKLETYYGRKVEGVLRSVNGNMLYIDEHVGRGSASYPINKTKLSGLQVLR</sequence>
<proteinExistence type="predicted"/>
<feature type="signal peptide" evidence="2">
    <location>
        <begin position="1"/>
        <end position="21"/>
    </location>
</feature>
<dbReference type="OrthoDB" id="7055621at2"/>
<feature type="chain" id="PRO_5019538718" evidence="2">
    <location>
        <begin position="22"/>
        <end position="138"/>
    </location>
</feature>
<gene>
    <name evidence="3" type="ORF">EH243_05230</name>
</gene>
<feature type="region of interest" description="Disordered" evidence="1">
    <location>
        <begin position="22"/>
        <end position="51"/>
    </location>
</feature>